<evidence type="ECO:0000256" key="3">
    <source>
        <dbReference type="SAM" id="MobiDB-lite"/>
    </source>
</evidence>
<dbReference type="EMBL" id="JAYKXP010000008">
    <property type="protein sequence ID" value="KAK7054964.1"/>
    <property type="molecule type" value="Genomic_DNA"/>
</dbReference>
<feature type="compositionally biased region" description="Polar residues" evidence="3">
    <location>
        <begin position="25"/>
        <end position="39"/>
    </location>
</feature>
<dbReference type="Proteomes" id="UP001383192">
    <property type="component" value="Unassembled WGS sequence"/>
</dbReference>
<feature type="compositionally biased region" description="Basic and acidic residues" evidence="3">
    <location>
        <begin position="66"/>
        <end position="99"/>
    </location>
</feature>
<evidence type="ECO:0000313" key="5">
    <source>
        <dbReference type="Proteomes" id="UP001383192"/>
    </source>
</evidence>
<evidence type="ECO:0000256" key="2">
    <source>
        <dbReference type="ARBA" id="ARBA00018780"/>
    </source>
</evidence>
<sequence length="135" mass="14734">MGLADIPKPSLNAIDDVGDEAAQEGPQTSDSEANAQVVDSPSARVETSKAKRGSQPKKSAEPISADADRKDTKSDELRDLARKAYSRDSLHTYKSDPLSRRNKGTPANKKGGGKGQPNMKLRMNYMLEKIKRDYS</sequence>
<evidence type="ECO:0000313" key="4">
    <source>
        <dbReference type="EMBL" id="KAK7054964.1"/>
    </source>
</evidence>
<proteinExistence type="inferred from homology"/>
<dbReference type="InterPro" id="IPR013730">
    <property type="entry name" value="Fyv7/TAP26"/>
</dbReference>
<organism evidence="4 5">
    <name type="scientific">Paramarasmius palmivorus</name>
    <dbReference type="NCBI Taxonomy" id="297713"/>
    <lineage>
        <taxon>Eukaryota</taxon>
        <taxon>Fungi</taxon>
        <taxon>Dikarya</taxon>
        <taxon>Basidiomycota</taxon>
        <taxon>Agaricomycotina</taxon>
        <taxon>Agaricomycetes</taxon>
        <taxon>Agaricomycetidae</taxon>
        <taxon>Agaricales</taxon>
        <taxon>Marasmiineae</taxon>
        <taxon>Marasmiaceae</taxon>
        <taxon>Paramarasmius</taxon>
    </lineage>
</organism>
<accession>A0AAW0DSS6</accession>
<dbReference type="Pfam" id="PF08524">
    <property type="entry name" value="rRNA_processing"/>
    <property type="match status" value="1"/>
</dbReference>
<evidence type="ECO:0000256" key="1">
    <source>
        <dbReference type="ARBA" id="ARBA00006800"/>
    </source>
</evidence>
<keyword evidence="5" id="KW-1185">Reference proteome</keyword>
<dbReference type="AlphaFoldDB" id="A0AAW0DSS6"/>
<comment type="similarity">
    <text evidence="1">Belongs to the FYV7 family.</text>
</comment>
<comment type="caution">
    <text evidence="4">The sequence shown here is derived from an EMBL/GenBank/DDBJ whole genome shotgun (WGS) entry which is preliminary data.</text>
</comment>
<name>A0AAW0DSS6_9AGAR</name>
<protein>
    <recommendedName>
        <fullName evidence="2">rRNA-processing protein FYV7</fullName>
    </recommendedName>
</protein>
<feature type="region of interest" description="Disordered" evidence="3">
    <location>
        <begin position="1"/>
        <end position="121"/>
    </location>
</feature>
<gene>
    <name evidence="4" type="ORF">VNI00_003427</name>
</gene>
<reference evidence="4 5" key="1">
    <citation type="submission" date="2024-01" db="EMBL/GenBank/DDBJ databases">
        <title>A draft genome for a cacao thread blight-causing isolate of Paramarasmius palmivorus.</title>
        <authorList>
            <person name="Baruah I.K."/>
            <person name="Bukari Y."/>
            <person name="Amoako-Attah I."/>
            <person name="Meinhardt L.W."/>
            <person name="Bailey B.A."/>
            <person name="Cohen S.P."/>
        </authorList>
    </citation>
    <scope>NUCLEOTIDE SEQUENCE [LARGE SCALE GENOMIC DNA]</scope>
    <source>
        <strain evidence="4 5">GH-12</strain>
    </source>
</reference>